<proteinExistence type="predicted"/>
<dbReference type="Proteomes" id="UP000293345">
    <property type="component" value="Unassembled WGS sequence"/>
</dbReference>
<evidence type="ECO:0000313" key="2">
    <source>
        <dbReference type="Proteomes" id="UP000293345"/>
    </source>
</evidence>
<gene>
    <name evidence="1" type="ORF">ET524_11165</name>
</gene>
<organism evidence="1 2">
    <name type="scientific">Senegalimassilia faecalis</name>
    <dbReference type="NCBI Taxonomy" id="2509433"/>
    <lineage>
        <taxon>Bacteria</taxon>
        <taxon>Bacillati</taxon>
        <taxon>Actinomycetota</taxon>
        <taxon>Coriobacteriia</taxon>
        <taxon>Coriobacteriales</taxon>
        <taxon>Coriobacteriaceae</taxon>
        <taxon>Senegalimassilia</taxon>
    </lineage>
</organism>
<accession>A0A4Q2K3A2</accession>
<name>A0A4Q2K3A2_9ACTN</name>
<dbReference type="OrthoDB" id="2066405at2"/>
<evidence type="ECO:0000313" key="1">
    <source>
        <dbReference type="EMBL" id="RXZ54978.1"/>
    </source>
</evidence>
<keyword evidence="2" id="KW-1185">Reference proteome</keyword>
<dbReference type="RefSeq" id="WP_129425898.1">
    <property type="nucleotide sequence ID" value="NZ_SDPW01000001.1"/>
</dbReference>
<dbReference type="AlphaFoldDB" id="A0A4Q2K3A2"/>
<protein>
    <submittedName>
        <fullName evidence="1">Uncharacterized protein</fullName>
    </submittedName>
</protein>
<dbReference type="EMBL" id="SDPW01000001">
    <property type="protein sequence ID" value="RXZ54978.1"/>
    <property type="molecule type" value="Genomic_DNA"/>
</dbReference>
<sequence>MQMLKPLRTTDGINKGKRGLGKVWLAKDKAHRELLLDCVLKVNYSVQDFNKTIENGFSASPKDVVYLIVLADWIRDSYRRIKDCLRDDVANGFAFSDAAQLGCYWKFFKAIRSAVVAHPVGSSQHRDYGFDGSRICVDIRSKSFMDAFPMAKLSRLRIDGIEDAEYVRDEDVVLATYSTDFAEEGKLHFQRVCLDMADVRDAAELYIDALYELDQYVAGLKMRDFQ</sequence>
<comment type="caution">
    <text evidence="1">The sequence shown here is derived from an EMBL/GenBank/DDBJ whole genome shotgun (WGS) entry which is preliminary data.</text>
</comment>
<reference evidence="1 2" key="1">
    <citation type="submission" date="2019-01" db="EMBL/GenBank/DDBJ databases">
        <title>Senegalimassilia sp. nov. KGMB04484 isolated human feces.</title>
        <authorList>
            <person name="Han K.-I."/>
            <person name="Kim J.-S."/>
            <person name="Lee K.C."/>
            <person name="Suh M.K."/>
            <person name="Eom M.K."/>
            <person name="Lee J.H."/>
            <person name="Park S.-H."/>
            <person name="Kang S.W."/>
            <person name="Park J.-E."/>
            <person name="Oh B.S."/>
            <person name="Yu S.Y."/>
            <person name="Choi S.-H."/>
            <person name="Lee D.H."/>
            <person name="Yoon H."/>
            <person name="Kim B.-Y."/>
            <person name="Lee J.H."/>
            <person name="Lee J.-S."/>
        </authorList>
    </citation>
    <scope>NUCLEOTIDE SEQUENCE [LARGE SCALE GENOMIC DNA]</scope>
    <source>
        <strain evidence="1 2">KGMB04484</strain>
    </source>
</reference>